<name>A0A7W6K5X8_9HYPH</name>
<evidence type="ECO:0008006" key="3">
    <source>
        <dbReference type="Google" id="ProtNLM"/>
    </source>
</evidence>
<protein>
    <recommendedName>
        <fullName evidence="3">DUF1491 family protein</fullName>
    </recommendedName>
</protein>
<dbReference type="Gene3D" id="3.40.1530.20">
    <property type="entry name" value="Protein of unknown function (DUF1491)"/>
    <property type="match status" value="1"/>
</dbReference>
<sequence>MRVKSGLFVSALVRRAFALGGFAAIEKRGAEEAGAIFVRVVARDGRVSLYAPAPQSIAVEQEEAMSDDRLFECRLKDAEADEAAAFLERERRFDSDLWIVDLELDAIGDLLPLSTD</sequence>
<dbReference type="Pfam" id="PF07372">
    <property type="entry name" value="DUF1491"/>
    <property type="match status" value="1"/>
</dbReference>
<dbReference type="AlphaFoldDB" id="A0A7W6K5X8"/>
<comment type="caution">
    <text evidence="1">The sequence shown here is derived from an EMBL/GenBank/DDBJ whole genome shotgun (WGS) entry which is preliminary data.</text>
</comment>
<evidence type="ECO:0000313" key="1">
    <source>
        <dbReference type="EMBL" id="MBB4104881.1"/>
    </source>
</evidence>
<keyword evidence="2" id="KW-1185">Reference proteome</keyword>
<dbReference type="InterPro" id="IPR009964">
    <property type="entry name" value="DUF1491"/>
</dbReference>
<reference evidence="1 2" key="1">
    <citation type="submission" date="2020-08" db="EMBL/GenBank/DDBJ databases">
        <title>Genomic Encyclopedia of Type Strains, Phase IV (KMG-IV): sequencing the most valuable type-strain genomes for metagenomic binning, comparative biology and taxonomic classification.</title>
        <authorList>
            <person name="Goeker M."/>
        </authorList>
    </citation>
    <scope>NUCLEOTIDE SEQUENCE [LARGE SCALE GENOMIC DNA]</scope>
    <source>
        <strain evidence="1 2">DSM 26385</strain>
    </source>
</reference>
<evidence type="ECO:0000313" key="2">
    <source>
        <dbReference type="Proteomes" id="UP000584824"/>
    </source>
</evidence>
<organism evidence="1 2">
    <name type="scientific">Allorhizobium borbori</name>
    <dbReference type="NCBI Taxonomy" id="485907"/>
    <lineage>
        <taxon>Bacteria</taxon>
        <taxon>Pseudomonadati</taxon>
        <taxon>Pseudomonadota</taxon>
        <taxon>Alphaproteobacteria</taxon>
        <taxon>Hyphomicrobiales</taxon>
        <taxon>Rhizobiaceae</taxon>
        <taxon>Rhizobium/Agrobacterium group</taxon>
        <taxon>Allorhizobium</taxon>
    </lineage>
</organism>
<dbReference type="RefSeq" id="WP_183793951.1">
    <property type="nucleotide sequence ID" value="NZ_JACIDU010000015.1"/>
</dbReference>
<gene>
    <name evidence="1" type="ORF">GGQ66_003463</name>
</gene>
<dbReference type="EMBL" id="JACIDU010000015">
    <property type="protein sequence ID" value="MBB4104881.1"/>
    <property type="molecule type" value="Genomic_DNA"/>
</dbReference>
<dbReference type="Proteomes" id="UP000584824">
    <property type="component" value="Unassembled WGS sequence"/>
</dbReference>
<proteinExistence type="predicted"/>
<accession>A0A7W6K5X8</accession>